<evidence type="ECO:0000313" key="2">
    <source>
        <dbReference type="EMBL" id="CAB3221435.1"/>
    </source>
</evidence>
<protein>
    <submittedName>
        <fullName evidence="2">Uncharacterized protein</fullName>
    </submittedName>
</protein>
<evidence type="ECO:0000313" key="3">
    <source>
        <dbReference type="Proteomes" id="UP000494106"/>
    </source>
</evidence>
<dbReference type="OrthoDB" id="7467148at2759"/>
<accession>A0A8S0YRW4</accession>
<feature type="region of interest" description="Disordered" evidence="1">
    <location>
        <begin position="302"/>
        <end position="322"/>
    </location>
</feature>
<name>A0A8S0YRW4_ARCPL</name>
<feature type="region of interest" description="Disordered" evidence="1">
    <location>
        <begin position="88"/>
        <end position="109"/>
    </location>
</feature>
<reference evidence="2 3" key="1">
    <citation type="submission" date="2020-04" db="EMBL/GenBank/DDBJ databases">
        <authorList>
            <person name="Wallbank WR R."/>
            <person name="Pardo Diaz C."/>
            <person name="Kozak K."/>
            <person name="Martin S."/>
            <person name="Jiggins C."/>
            <person name="Moest M."/>
            <person name="Warren A I."/>
            <person name="Byers J.R.P. K."/>
            <person name="Montejo-Kovacevich G."/>
            <person name="Yen C E."/>
        </authorList>
    </citation>
    <scope>NUCLEOTIDE SEQUENCE [LARGE SCALE GENOMIC DNA]</scope>
</reference>
<proteinExistence type="predicted"/>
<keyword evidence="3" id="KW-1185">Reference proteome</keyword>
<feature type="compositionally biased region" description="Basic and acidic residues" evidence="1">
    <location>
        <begin position="235"/>
        <end position="251"/>
    </location>
</feature>
<organism evidence="2 3">
    <name type="scientific">Arctia plantaginis</name>
    <name type="common">Wood tiger moth</name>
    <name type="synonym">Phalaena plantaginis</name>
    <dbReference type="NCBI Taxonomy" id="874455"/>
    <lineage>
        <taxon>Eukaryota</taxon>
        <taxon>Metazoa</taxon>
        <taxon>Ecdysozoa</taxon>
        <taxon>Arthropoda</taxon>
        <taxon>Hexapoda</taxon>
        <taxon>Insecta</taxon>
        <taxon>Pterygota</taxon>
        <taxon>Neoptera</taxon>
        <taxon>Endopterygota</taxon>
        <taxon>Lepidoptera</taxon>
        <taxon>Glossata</taxon>
        <taxon>Ditrysia</taxon>
        <taxon>Noctuoidea</taxon>
        <taxon>Erebidae</taxon>
        <taxon>Arctiinae</taxon>
        <taxon>Arctia</taxon>
    </lineage>
</organism>
<dbReference type="Proteomes" id="UP000494106">
    <property type="component" value="Unassembled WGS sequence"/>
</dbReference>
<gene>
    <name evidence="2" type="ORF">APLA_LOCUS587</name>
</gene>
<dbReference type="EMBL" id="CADEBC010000063">
    <property type="protein sequence ID" value="CAB3221435.1"/>
    <property type="molecule type" value="Genomic_DNA"/>
</dbReference>
<comment type="caution">
    <text evidence="2">The sequence shown here is derived from an EMBL/GenBank/DDBJ whole genome shotgun (WGS) entry which is preliminary data.</text>
</comment>
<sequence length="322" mass="36400">MDCCKYGEYRAHGQYGAGAGWEGYGSYAPLPYASYAPYAHHYHAAHAHDPYARYYRYEYPTHHVHHADHAMPMDYGAYASKETRVRRSLARRDQRAQTPTQHLPLPPTPPLECGLNGRGPVYCEPQMWPHYQMGVMGGGGGGSGWNGANAVNSGWAPRSACSRDRMRYSAECRPMKSMHSQNQTCQPDGKSTPYTVYEDMPFNEREHGARHRNTPEFTCSVAQTETSRGVRDRFERFSLEPRRSPPEEKRPPPVVPLPAFQQAFGSTEIGKFAEAFSRTETAVDDDAADSFLYDSYPDWDGPIEPQWSSQPASREIKCEDNF</sequence>
<dbReference type="AlphaFoldDB" id="A0A8S0YRW4"/>
<evidence type="ECO:0000256" key="1">
    <source>
        <dbReference type="SAM" id="MobiDB-lite"/>
    </source>
</evidence>
<feature type="region of interest" description="Disordered" evidence="1">
    <location>
        <begin position="235"/>
        <end position="255"/>
    </location>
</feature>